<gene>
    <name evidence="1" type="ORF">JV38_23035</name>
    <name evidence="2" type="ORF">KU73_23030</name>
</gene>
<accession>A0AAW3EG37</accession>
<dbReference type="Proteomes" id="UP000029436">
    <property type="component" value="Unassembled WGS sequence"/>
</dbReference>
<dbReference type="AlphaFoldDB" id="A0AAW3EG37"/>
<evidence type="ECO:0008006" key="5">
    <source>
        <dbReference type="Google" id="ProtNLM"/>
    </source>
</evidence>
<name>A0AAW3EG37_9GAMM</name>
<evidence type="ECO:0000313" key="4">
    <source>
        <dbReference type="Proteomes" id="UP000029436"/>
    </source>
</evidence>
<dbReference type="PROSITE" id="PS51257">
    <property type="entry name" value="PROKAR_LIPOPROTEIN"/>
    <property type="match status" value="1"/>
</dbReference>
<keyword evidence="4" id="KW-1185">Reference proteome</keyword>
<protein>
    <recommendedName>
        <fullName evidence="5">Lipoprotein</fullName>
    </recommendedName>
</protein>
<organism evidence="1 3">
    <name type="scientific">Pectobacterium wasabiae</name>
    <dbReference type="NCBI Taxonomy" id="55208"/>
    <lineage>
        <taxon>Bacteria</taxon>
        <taxon>Pseudomonadati</taxon>
        <taxon>Pseudomonadota</taxon>
        <taxon>Gammaproteobacteria</taxon>
        <taxon>Enterobacterales</taxon>
        <taxon>Pectobacteriaceae</taxon>
        <taxon>Pectobacterium</taxon>
    </lineage>
</organism>
<sequence length="147" mass="16793">MRWITALTISFLLSACAIKFGDVKKGGAIEYFETHHTTKIRSPMPDGSIVLMMDTYLQPMVIDYCKLRNGRLVSVWCIDENQYPLFKVKYSGPSDVPLMVNGSMTMLSGYPLLEVTERNNSFSDQEWLKVAKERWGFDPEKLAELSN</sequence>
<proteinExistence type="predicted"/>
<evidence type="ECO:0000313" key="3">
    <source>
        <dbReference type="Proteomes" id="UP000029257"/>
    </source>
</evidence>
<reference evidence="3 4" key="1">
    <citation type="submission" date="2014-08" db="EMBL/GenBank/DDBJ databases">
        <title>Genome sequences of NCPPB Pectobacterium isolates.</title>
        <authorList>
            <person name="Glover R.H."/>
            <person name="Sapp M."/>
            <person name="Elphinstone J."/>
        </authorList>
    </citation>
    <scope>NUCLEOTIDE SEQUENCE [LARGE SCALE GENOMIC DNA]</scope>
    <source>
        <strain evidence="1 3">NCPPB 3701</strain>
        <strain evidence="2 4">NCPPB3702</strain>
    </source>
</reference>
<dbReference type="EMBL" id="JQHP01000024">
    <property type="protein sequence ID" value="KFW99913.1"/>
    <property type="molecule type" value="Genomic_DNA"/>
</dbReference>
<dbReference type="RefSeq" id="WP_005969634.1">
    <property type="nucleotide sequence ID" value="NZ_JQHP01000024.1"/>
</dbReference>
<evidence type="ECO:0000313" key="2">
    <source>
        <dbReference type="EMBL" id="KGA26105.1"/>
    </source>
</evidence>
<dbReference type="EMBL" id="JQOH01000025">
    <property type="protein sequence ID" value="KGA26105.1"/>
    <property type="molecule type" value="Genomic_DNA"/>
</dbReference>
<dbReference type="Proteomes" id="UP000029257">
    <property type="component" value="Unassembled WGS sequence"/>
</dbReference>
<evidence type="ECO:0000313" key="1">
    <source>
        <dbReference type="EMBL" id="KFW99913.1"/>
    </source>
</evidence>
<comment type="caution">
    <text evidence="1">The sequence shown here is derived from an EMBL/GenBank/DDBJ whole genome shotgun (WGS) entry which is preliminary data.</text>
</comment>